<feature type="transmembrane region" description="Helical" evidence="1">
    <location>
        <begin position="159"/>
        <end position="180"/>
    </location>
</feature>
<dbReference type="GO" id="GO:0005886">
    <property type="term" value="C:plasma membrane"/>
    <property type="evidence" value="ECO:0007669"/>
    <property type="project" value="TreeGrafter"/>
</dbReference>
<dbReference type="EMBL" id="QFOI01000323">
    <property type="protein sequence ID" value="PZP44313.1"/>
    <property type="molecule type" value="Genomic_DNA"/>
</dbReference>
<organism evidence="2 3">
    <name type="scientific">Pseudopedobacter saltans</name>
    <dbReference type="NCBI Taxonomy" id="151895"/>
    <lineage>
        <taxon>Bacteria</taxon>
        <taxon>Pseudomonadati</taxon>
        <taxon>Bacteroidota</taxon>
        <taxon>Sphingobacteriia</taxon>
        <taxon>Sphingobacteriales</taxon>
        <taxon>Sphingobacteriaceae</taxon>
        <taxon>Pseudopedobacter</taxon>
    </lineage>
</organism>
<evidence type="ECO:0000313" key="3">
    <source>
        <dbReference type="Proteomes" id="UP000249645"/>
    </source>
</evidence>
<name>A0A2W5EP97_9SPHI</name>
<keyword evidence="1" id="KW-0472">Membrane</keyword>
<evidence type="ECO:0000313" key="2">
    <source>
        <dbReference type="EMBL" id="PZP44313.1"/>
    </source>
</evidence>
<gene>
    <name evidence="2" type="ORF">DI598_14680</name>
</gene>
<feature type="transmembrane region" description="Helical" evidence="1">
    <location>
        <begin position="40"/>
        <end position="61"/>
    </location>
</feature>
<proteinExistence type="predicted"/>
<comment type="caution">
    <text evidence="2">The sequence shown here is derived from an EMBL/GenBank/DDBJ whole genome shotgun (WGS) entry which is preliminary data.</text>
</comment>
<dbReference type="PANTHER" id="PTHR34989">
    <property type="entry name" value="PROTEIN HDED"/>
    <property type="match status" value="1"/>
</dbReference>
<dbReference type="InterPro" id="IPR005325">
    <property type="entry name" value="DUF308_memb"/>
</dbReference>
<accession>A0A2W5EP97</accession>
<protein>
    <recommendedName>
        <fullName evidence="4">HdeD family acid-resistance protein</fullName>
    </recommendedName>
</protein>
<dbReference type="Pfam" id="PF03729">
    <property type="entry name" value="DUF308"/>
    <property type="match status" value="2"/>
</dbReference>
<dbReference type="PANTHER" id="PTHR34989:SF1">
    <property type="entry name" value="PROTEIN HDED"/>
    <property type="match status" value="1"/>
</dbReference>
<sequence length="218" mass="24335">MSSFFKSVKNTIKHWYVPAIVGILFIVVGVYLFTTPLETYFSLAVLFGFSFLISGIMEIVFSVSNRNEMEGWGWYLASGVFGTVMGLILTVFPAIAATTLPYFIGFTLMFRSFQGLGLAFDLKNYGVMKWGDVALLSILGIILSFILIESPIFTGFSLVAITASTFIVLGIYAIVLSVRLKKLKSYSGKISPELKDKIENLKKEYYDYLKKKVANEVP</sequence>
<dbReference type="AlphaFoldDB" id="A0A2W5EP97"/>
<keyword evidence="1" id="KW-0812">Transmembrane</keyword>
<reference evidence="2 3" key="1">
    <citation type="submission" date="2017-11" db="EMBL/GenBank/DDBJ databases">
        <title>Infants hospitalized years apart are colonized by the same room-sourced microbial strains.</title>
        <authorList>
            <person name="Brooks B."/>
            <person name="Olm M.R."/>
            <person name="Firek B.A."/>
            <person name="Baker R."/>
            <person name="Thomas B.C."/>
            <person name="Morowitz M.J."/>
            <person name="Banfield J.F."/>
        </authorList>
    </citation>
    <scope>NUCLEOTIDE SEQUENCE [LARGE SCALE GENOMIC DNA]</scope>
    <source>
        <strain evidence="2">S2_009_000_R2_76</strain>
    </source>
</reference>
<feature type="transmembrane region" description="Helical" evidence="1">
    <location>
        <begin position="73"/>
        <end position="96"/>
    </location>
</feature>
<feature type="transmembrane region" description="Helical" evidence="1">
    <location>
        <begin position="133"/>
        <end position="153"/>
    </location>
</feature>
<feature type="transmembrane region" description="Helical" evidence="1">
    <location>
        <begin position="15"/>
        <end position="34"/>
    </location>
</feature>
<dbReference type="Proteomes" id="UP000249645">
    <property type="component" value="Unassembled WGS sequence"/>
</dbReference>
<dbReference type="InterPro" id="IPR052712">
    <property type="entry name" value="Acid_resist_chaperone_HdeD"/>
</dbReference>
<keyword evidence="1" id="KW-1133">Transmembrane helix</keyword>
<evidence type="ECO:0008006" key="4">
    <source>
        <dbReference type="Google" id="ProtNLM"/>
    </source>
</evidence>
<evidence type="ECO:0000256" key="1">
    <source>
        <dbReference type="SAM" id="Phobius"/>
    </source>
</evidence>